<evidence type="ECO:0000259" key="1">
    <source>
        <dbReference type="PROSITE" id="PS50206"/>
    </source>
</evidence>
<feature type="domain" description="Rhodanese" evidence="1">
    <location>
        <begin position="45"/>
        <end position="144"/>
    </location>
</feature>
<dbReference type="PROSITE" id="PS50206">
    <property type="entry name" value="RHODANESE_3"/>
    <property type="match status" value="1"/>
</dbReference>
<dbReference type="SUPFAM" id="SSF52821">
    <property type="entry name" value="Rhodanese/Cell cycle control phosphatase"/>
    <property type="match status" value="1"/>
</dbReference>
<keyword evidence="3" id="KW-1185">Reference proteome</keyword>
<dbReference type="SMART" id="SM00450">
    <property type="entry name" value="RHOD"/>
    <property type="match status" value="1"/>
</dbReference>
<dbReference type="Gene3D" id="3.40.250.10">
    <property type="entry name" value="Rhodanese-like domain"/>
    <property type="match status" value="1"/>
</dbReference>
<dbReference type="HOGENOM" id="CLU_107716_0_2_1"/>
<dbReference type="InterPro" id="IPR001763">
    <property type="entry name" value="Rhodanese-like_dom"/>
</dbReference>
<dbReference type="STRING" id="933852.A0A0C3AXP8"/>
<dbReference type="EMBL" id="KN824289">
    <property type="protein sequence ID" value="KIM29305.1"/>
    <property type="molecule type" value="Genomic_DNA"/>
</dbReference>
<dbReference type="OrthoDB" id="8300214at2759"/>
<gene>
    <name evidence="2" type="ORF">M408DRAFT_328953</name>
</gene>
<dbReference type="PANTHER" id="PTHR10828">
    <property type="entry name" value="M-PHASE INDUCER PHOSPHATASE DUAL SPECIFICITY PHOSPHATASE CDC25"/>
    <property type="match status" value="1"/>
</dbReference>
<dbReference type="GO" id="GO:0005634">
    <property type="term" value="C:nucleus"/>
    <property type="evidence" value="ECO:0007669"/>
    <property type="project" value="TreeGrafter"/>
</dbReference>
<dbReference type="InterPro" id="IPR036873">
    <property type="entry name" value="Rhodanese-like_dom_sf"/>
</dbReference>
<accession>A0A0C3AXP8</accession>
<protein>
    <recommendedName>
        <fullName evidence="1">Rhodanese domain-containing protein</fullName>
    </recommendedName>
</protein>
<reference evidence="2 3" key="1">
    <citation type="submission" date="2014-04" db="EMBL/GenBank/DDBJ databases">
        <authorList>
            <consortium name="DOE Joint Genome Institute"/>
            <person name="Kuo A."/>
            <person name="Zuccaro A."/>
            <person name="Kohler A."/>
            <person name="Nagy L.G."/>
            <person name="Floudas D."/>
            <person name="Copeland A."/>
            <person name="Barry K.W."/>
            <person name="Cichocki N."/>
            <person name="Veneault-Fourrey C."/>
            <person name="LaButti K."/>
            <person name="Lindquist E.A."/>
            <person name="Lipzen A."/>
            <person name="Lundell T."/>
            <person name="Morin E."/>
            <person name="Murat C."/>
            <person name="Sun H."/>
            <person name="Tunlid A."/>
            <person name="Henrissat B."/>
            <person name="Grigoriev I.V."/>
            <person name="Hibbett D.S."/>
            <person name="Martin F."/>
            <person name="Nordberg H.P."/>
            <person name="Cantor M.N."/>
            <person name="Hua S.X."/>
        </authorList>
    </citation>
    <scope>NUCLEOTIDE SEQUENCE [LARGE SCALE GENOMIC DNA]</scope>
    <source>
        <strain evidence="2 3">MAFF 305830</strain>
    </source>
</reference>
<dbReference type="Proteomes" id="UP000054097">
    <property type="component" value="Unassembled WGS sequence"/>
</dbReference>
<proteinExistence type="predicted"/>
<dbReference type="Pfam" id="PF00581">
    <property type="entry name" value="Rhodanese"/>
    <property type="match status" value="1"/>
</dbReference>
<organism evidence="2 3">
    <name type="scientific">Serendipita vermifera MAFF 305830</name>
    <dbReference type="NCBI Taxonomy" id="933852"/>
    <lineage>
        <taxon>Eukaryota</taxon>
        <taxon>Fungi</taxon>
        <taxon>Dikarya</taxon>
        <taxon>Basidiomycota</taxon>
        <taxon>Agaricomycotina</taxon>
        <taxon>Agaricomycetes</taxon>
        <taxon>Sebacinales</taxon>
        <taxon>Serendipitaceae</taxon>
        <taxon>Serendipita</taxon>
    </lineage>
</organism>
<evidence type="ECO:0000313" key="2">
    <source>
        <dbReference type="EMBL" id="KIM29305.1"/>
    </source>
</evidence>
<sequence>MAQPTNPTESATAWHDAYPTPKLDIPRISAAELADLVRTKTVGVDYIVVDVRRTDFEDTFVKGAINLPAHSFYPTVSTIAAVLSRIPLVIFHCNSCSPTGRGPRAAGWYTEELERQGIPAAQSSARVLDGGIKEYSRLYRDDNELISKL</sequence>
<name>A0A0C3AXP8_SERVB</name>
<dbReference type="GO" id="GO:0004725">
    <property type="term" value="F:protein tyrosine phosphatase activity"/>
    <property type="evidence" value="ECO:0007669"/>
    <property type="project" value="TreeGrafter"/>
</dbReference>
<dbReference type="AlphaFoldDB" id="A0A0C3AXP8"/>
<reference evidence="3" key="2">
    <citation type="submission" date="2015-01" db="EMBL/GenBank/DDBJ databases">
        <title>Evolutionary Origins and Diversification of the Mycorrhizal Mutualists.</title>
        <authorList>
            <consortium name="DOE Joint Genome Institute"/>
            <consortium name="Mycorrhizal Genomics Consortium"/>
            <person name="Kohler A."/>
            <person name="Kuo A."/>
            <person name="Nagy L.G."/>
            <person name="Floudas D."/>
            <person name="Copeland A."/>
            <person name="Barry K.W."/>
            <person name="Cichocki N."/>
            <person name="Veneault-Fourrey C."/>
            <person name="LaButti K."/>
            <person name="Lindquist E.A."/>
            <person name="Lipzen A."/>
            <person name="Lundell T."/>
            <person name="Morin E."/>
            <person name="Murat C."/>
            <person name="Riley R."/>
            <person name="Ohm R."/>
            <person name="Sun H."/>
            <person name="Tunlid A."/>
            <person name="Henrissat B."/>
            <person name="Grigoriev I.V."/>
            <person name="Hibbett D.S."/>
            <person name="Martin F."/>
        </authorList>
    </citation>
    <scope>NUCLEOTIDE SEQUENCE [LARGE SCALE GENOMIC DNA]</scope>
    <source>
        <strain evidence="3">MAFF 305830</strain>
    </source>
</reference>
<dbReference type="GO" id="GO:0005737">
    <property type="term" value="C:cytoplasm"/>
    <property type="evidence" value="ECO:0007669"/>
    <property type="project" value="TreeGrafter"/>
</dbReference>
<dbReference type="PANTHER" id="PTHR10828:SF50">
    <property type="entry name" value="REDUCTASE (ARC2), PUTATIVE (AFU_ORTHOLOGUE AFUA_6G13400)-RELATED"/>
    <property type="match status" value="1"/>
</dbReference>
<evidence type="ECO:0000313" key="3">
    <source>
        <dbReference type="Proteomes" id="UP000054097"/>
    </source>
</evidence>